<dbReference type="Gene3D" id="2.30.40.10">
    <property type="entry name" value="Urease, subunit C, domain 1"/>
    <property type="match status" value="1"/>
</dbReference>
<sequence length="374" mass="41262">MKILIKAGMFYGKSSVLRNVYVGVEGSRVVSVSREEPEDFEDAELVIGGKDRILSAGFVSTHTLLSLYPFRYSIISGKMNPNDLVSTMTQNDVYHLALMGAYHLLRVGVTSAVTADPYPESVARAMIKVGIRPIMAVGVGCGWGPSDWKREFKILSERWRGGDTRVVLKICQQEELEEVISVSQESKVPVLVDRTVDLSRKFPRNAIAMGGGSRSDMDVVKSNGLGLSFLPSVEVCKFTLGAYSPSLSLDLSLRYDPRAELGFAVSRLLLTPEEAYKSGTEWGYNQLFMKYPLDIGSTPDLTIFQVNEPPFYPLDERSPYETLIFSTGIPETVIVAGEPVVDGTVPLNVGIKDVEEVQEIINEFGAKRTTLEKN</sequence>
<dbReference type="GeneID" id="36834222"/>
<dbReference type="KEGG" id="mhk:DFR87_02730"/>
<protein>
    <submittedName>
        <fullName evidence="2">Amidohydrolase</fullName>
    </submittedName>
</protein>
<proteinExistence type="predicted"/>
<gene>
    <name evidence="2" type="ORF">DFR87_02730</name>
</gene>
<keyword evidence="1 2" id="KW-0378">Hydrolase</keyword>
<dbReference type="AlphaFoldDB" id="A0A2U9IS50"/>
<reference evidence="3" key="3">
    <citation type="submission" date="2020-03" db="EMBL/GenBank/DDBJ databases">
        <title>Sequencing and Assembly of Multiple Reported Metal-Biooxidizing Members of the Extremely Thermoacidophilic Archaeal Family Sulfolobaceae.</title>
        <authorList>
            <person name="Counts J.A."/>
            <person name="Kelly R.M."/>
        </authorList>
    </citation>
    <scope>NUCLEOTIDE SEQUENCE [LARGE SCALE GENOMIC DNA]</scope>
    <source>
        <strain evidence="3">HO1-1</strain>
    </source>
</reference>
<dbReference type="PANTHER" id="PTHR43794:SF11">
    <property type="entry name" value="AMIDOHYDROLASE-RELATED DOMAIN-CONTAINING PROTEIN"/>
    <property type="match status" value="1"/>
</dbReference>
<dbReference type="InterPro" id="IPR032466">
    <property type="entry name" value="Metal_Hydrolase"/>
</dbReference>
<dbReference type="Proteomes" id="UP000247586">
    <property type="component" value="Chromosome"/>
</dbReference>
<dbReference type="RefSeq" id="WP_054836593.1">
    <property type="nucleotide sequence ID" value="NZ_BBBA01000007.1"/>
</dbReference>
<dbReference type="InterPro" id="IPR050287">
    <property type="entry name" value="MTA/SAH_deaminase"/>
</dbReference>
<name>A0A2U9IS50_9CREN</name>
<reference evidence="2 3" key="1">
    <citation type="submission" date="2018-05" db="EMBL/GenBank/DDBJ databases">
        <title>Complete Genome Sequences of Extremely Thermoacidophilic, Metal-Mobilizing Type-Strain Members of the Archaeal Family Sulfolobaceae: Acidianus brierleyi DSM-1651T, Acidianus sulfidivorans DSM-18786T, Metallosphaera hakonensis DSM-7519T, and Metallosphaera prunae DSM-10039T.</title>
        <authorList>
            <person name="Counts J.A."/>
            <person name="Kelly R.M."/>
        </authorList>
    </citation>
    <scope>NUCLEOTIDE SEQUENCE [LARGE SCALE GENOMIC DNA]</scope>
    <source>
        <strain evidence="2 3">HO1-1</strain>
    </source>
</reference>
<dbReference type="Gene3D" id="3.20.20.140">
    <property type="entry name" value="Metal-dependent hydrolases"/>
    <property type="match status" value="1"/>
</dbReference>
<reference evidence="3" key="2">
    <citation type="submission" date="2020-03" db="EMBL/GenBank/DDBJ databases">
        <title>Complete Genome Sequences of Extremely Thermoacidophilic, Metal-Mobilizing Type-Strain Members of the Archaeal Family Sulfolobaceae: Acidianus brierleyi DSM-1651T, Acidianus sulfidivorans DSM-18786T, Metallosphaera hakonensis DSM-7519T, and Metallosphaera prunae DSM-10039T.</title>
        <authorList>
            <person name="Counts J.A."/>
            <person name="Kelly R.M."/>
        </authorList>
    </citation>
    <scope>NUCLEOTIDE SEQUENCE [LARGE SCALE GENOMIC DNA]</scope>
    <source>
        <strain evidence="3">HO1-1</strain>
    </source>
</reference>
<dbReference type="InterPro" id="IPR011059">
    <property type="entry name" value="Metal-dep_hydrolase_composite"/>
</dbReference>
<keyword evidence="3" id="KW-1185">Reference proteome</keyword>
<dbReference type="SUPFAM" id="SSF51338">
    <property type="entry name" value="Composite domain of metallo-dependent hydrolases"/>
    <property type="match status" value="1"/>
</dbReference>
<dbReference type="STRING" id="1293036.GCA_001315825_01409"/>
<evidence type="ECO:0000256" key="1">
    <source>
        <dbReference type="ARBA" id="ARBA00022801"/>
    </source>
</evidence>
<evidence type="ECO:0000313" key="3">
    <source>
        <dbReference type="Proteomes" id="UP000247586"/>
    </source>
</evidence>
<dbReference type="EMBL" id="CP029287">
    <property type="protein sequence ID" value="AWR98783.1"/>
    <property type="molecule type" value="Genomic_DNA"/>
</dbReference>
<dbReference type="SUPFAM" id="SSF51556">
    <property type="entry name" value="Metallo-dependent hydrolases"/>
    <property type="match status" value="1"/>
</dbReference>
<dbReference type="GO" id="GO:0016810">
    <property type="term" value="F:hydrolase activity, acting on carbon-nitrogen (but not peptide) bonds"/>
    <property type="evidence" value="ECO:0007669"/>
    <property type="project" value="InterPro"/>
</dbReference>
<accession>A0A2U9IS50</accession>
<dbReference type="OrthoDB" id="35343at2157"/>
<dbReference type="PANTHER" id="PTHR43794">
    <property type="entry name" value="AMINOHYDROLASE SSNA-RELATED"/>
    <property type="match status" value="1"/>
</dbReference>
<organism evidence="2 3">
    <name type="scientific">Metallosphaera hakonensis JCM 8857 = DSM 7519</name>
    <dbReference type="NCBI Taxonomy" id="1293036"/>
    <lineage>
        <taxon>Archaea</taxon>
        <taxon>Thermoproteota</taxon>
        <taxon>Thermoprotei</taxon>
        <taxon>Sulfolobales</taxon>
        <taxon>Sulfolobaceae</taxon>
        <taxon>Metallosphaera</taxon>
    </lineage>
</organism>
<evidence type="ECO:0000313" key="2">
    <source>
        <dbReference type="EMBL" id="AWR98783.1"/>
    </source>
</evidence>